<dbReference type="VEuPathDB" id="FungiDB:MMYC01_207322"/>
<dbReference type="PROSITE" id="PS00012">
    <property type="entry name" value="PHOSPHOPANTETHEINE"/>
    <property type="match status" value="1"/>
</dbReference>
<dbReference type="InterPro" id="IPR036736">
    <property type="entry name" value="ACP-like_sf"/>
</dbReference>
<dbReference type="Gene3D" id="1.10.1200.10">
    <property type="entry name" value="ACP-like"/>
    <property type="match status" value="1"/>
</dbReference>
<evidence type="ECO:0000313" key="4">
    <source>
        <dbReference type="EMBL" id="KXX76591.1"/>
    </source>
</evidence>
<sequence>MEVWAQTGPESASRITNSIKEAMKATTYNATVTQDVEFIKRLPGGRMGVDIAMCDEKIFSLFDYYCNPSTVFPSPAASQIVTDIELPALIVRGGRQIPESMFRPLFRAMHQVVVEGDDYGHGQASDTLAKAQDFAAIFRDAGSLVEAGAMVAEALKIRLCKILGLDTADKTIHDRMDSFGVDSLIALELRNWLAKEVRAHLAMYEILGDVELIDTGLTAARKSEFRQAGWDSAK</sequence>
<dbReference type="SMART" id="SM00823">
    <property type="entry name" value="PKS_PP"/>
    <property type="match status" value="1"/>
</dbReference>
<dbReference type="STRING" id="100816.A0A175VZH0"/>
<dbReference type="GO" id="GO:0031177">
    <property type="term" value="F:phosphopantetheine binding"/>
    <property type="evidence" value="ECO:0007669"/>
    <property type="project" value="InterPro"/>
</dbReference>
<evidence type="ECO:0000313" key="5">
    <source>
        <dbReference type="Proteomes" id="UP000078237"/>
    </source>
</evidence>
<keyword evidence="5" id="KW-1185">Reference proteome</keyword>
<organism evidence="4 5">
    <name type="scientific">Madurella mycetomatis</name>
    <dbReference type="NCBI Taxonomy" id="100816"/>
    <lineage>
        <taxon>Eukaryota</taxon>
        <taxon>Fungi</taxon>
        <taxon>Dikarya</taxon>
        <taxon>Ascomycota</taxon>
        <taxon>Pezizomycotina</taxon>
        <taxon>Sordariomycetes</taxon>
        <taxon>Sordariomycetidae</taxon>
        <taxon>Sordariales</taxon>
        <taxon>Sordariales incertae sedis</taxon>
        <taxon>Madurella</taxon>
    </lineage>
</organism>
<gene>
    <name evidence="4" type="ORF">MMYC01_207322</name>
</gene>
<proteinExistence type="predicted"/>
<keyword evidence="2" id="KW-0597">Phosphoprotein</keyword>
<evidence type="ECO:0000256" key="1">
    <source>
        <dbReference type="ARBA" id="ARBA00022450"/>
    </source>
</evidence>
<dbReference type="EMBL" id="LCTW02000203">
    <property type="protein sequence ID" value="KXX76591.1"/>
    <property type="molecule type" value="Genomic_DNA"/>
</dbReference>
<dbReference type="InterPro" id="IPR020806">
    <property type="entry name" value="PKS_PP-bd"/>
</dbReference>
<dbReference type="InterPro" id="IPR006162">
    <property type="entry name" value="Ppantetheine_attach_site"/>
</dbReference>
<keyword evidence="1" id="KW-0596">Phosphopantetheine</keyword>
<comment type="caution">
    <text evidence="4">The sequence shown here is derived from an EMBL/GenBank/DDBJ whole genome shotgun (WGS) entry which is preliminary data.</text>
</comment>
<dbReference type="OrthoDB" id="329835at2759"/>
<evidence type="ECO:0000256" key="2">
    <source>
        <dbReference type="ARBA" id="ARBA00022553"/>
    </source>
</evidence>
<dbReference type="Proteomes" id="UP000078237">
    <property type="component" value="Unassembled WGS sequence"/>
</dbReference>
<evidence type="ECO:0000259" key="3">
    <source>
        <dbReference type="SMART" id="SM00823"/>
    </source>
</evidence>
<feature type="domain" description="Polyketide synthase-like phosphopantetheine-binding" evidence="3">
    <location>
        <begin position="152"/>
        <end position="207"/>
    </location>
</feature>
<dbReference type="Pfam" id="PF00550">
    <property type="entry name" value="PP-binding"/>
    <property type="match status" value="1"/>
</dbReference>
<reference evidence="4 5" key="1">
    <citation type="journal article" date="2016" name="Genome Announc.">
        <title>Genome Sequence of Madurella mycetomatis mm55, Isolated from a Human Mycetoma Case in Sudan.</title>
        <authorList>
            <person name="Smit S."/>
            <person name="Derks M.F."/>
            <person name="Bervoets S."/>
            <person name="Fahal A."/>
            <person name="van Leeuwen W."/>
            <person name="van Belkum A."/>
            <person name="van de Sande W.W."/>
        </authorList>
    </citation>
    <scope>NUCLEOTIDE SEQUENCE [LARGE SCALE GENOMIC DNA]</scope>
    <source>
        <strain evidence="5">mm55</strain>
    </source>
</reference>
<dbReference type="InterPro" id="IPR009081">
    <property type="entry name" value="PP-bd_ACP"/>
</dbReference>
<dbReference type="SUPFAM" id="SSF47336">
    <property type="entry name" value="ACP-like"/>
    <property type="match status" value="1"/>
</dbReference>
<dbReference type="AlphaFoldDB" id="A0A175VZH0"/>
<protein>
    <submittedName>
        <fullName evidence="4">Lovastatin diketide synthase LovF</fullName>
    </submittedName>
</protein>
<accession>A0A175VZH0</accession>
<name>A0A175VZH0_9PEZI</name>